<feature type="chain" id="PRO_5012255998" evidence="1">
    <location>
        <begin position="27"/>
        <end position="131"/>
    </location>
</feature>
<dbReference type="EMBL" id="MUYV01000007">
    <property type="protein sequence ID" value="OOS24787.1"/>
    <property type="molecule type" value="Genomic_DNA"/>
</dbReference>
<name>A0A1T0CR24_9GAMM</name>
<keyword evidence="1" id="KW-0732">Signal</keyword>
<sequence>MKHALFKISALAMMMTAIISCSDANIASYNTRKSADNFEVNRRIVFYNGITDNYILEIEGRCSFELNDSKTAFNVICKTGEKAFKRHTLVLSDNVTAFVEQIEPNQADSYFYRVIFKPSAIVPDMEVKLPE</sequence>
<dbReference type="PROSITE" id="PS51257">
    <property type="entry name" value="PROKAR_LIPOPROTEIN"/>
    <property type="match status" value="1"/>
</dbReference>
<evidence type="ECO:0000256" key="1">
    <source>
        <dbReference type="SAM" id="SignalP"/>
    </source>
</evidence>
<dbReference type="RefSeq" id="WP_078317951.1">
    <property type="nucleotide sequence ID" value="NZ_MUYV01000007.1"/>
</dbReference>
<feature type="signal peptide" evidence="1">
    <location>
        <begin position="1"/>
        <end position="26"/>
    </location>
</feature>
<protein>
    <submittedName>
        <fullName evidence="2">Uncharacterized protein</fullName>
    </submittedName>
</protein>
<organism evidence="2 3">
    <name type="scientific">Moraxella porci DSM 25326</name>
    <dbReference type="NCBI Taxonomy" id="573983"/>
    <lineage>
        <taxon>Bacteria</taxon>
        <taxon>Pseudomonadati</taxon>
        <taxon>Pseudomonadota</taxon>
        <taxon>Gammaproteobacteria</taxon>
        <taxon>Moraxellales</taxon>
        <taxon>Moraxellaceae</taxon>
        <taxon>Moraxella</taxon>
    </lineage>
</organism>
<evidence type="ECO:0000313" key="2">
    <source>
        <dbReference type="EMBL" id="OOS24787.1"/>
    </source>
</evidence>
<dbReference type="AlphaFoldDB" id="A0A1T0CR24"/>
<reference evidence="2 3" key="1">
    <citation type="submission" date="2017-02" db="EMBL/GenBank/DDBJ databases">
        <title>Draft genome sequence of Moraxella porci CCUG 54912T type strain.</title>
        <authorList>
            <person name="Salva-Serra F."/>
            <person name="Engstrom-Jakobsson H."/>
            <person name="Thorell K."/>
            <person name="Jaen-Luchoro D."/>
            <person name="Gonzales-Siles L."/>
            <person name="Karlsson R."/>
            <person name="Yazdan S."/>
            <person name="Boulund F."/>
            <person name="Johnning A."/>
            <person name="Engstrand L."/>
            <person name="Kristiansson E."/>
            <person name="Moore E."/>
        </authorList>
    </citation>
    <scope>NUCLEOTIDE SEQUENCE [LARGE SCALE GENOMIC DNA]</scope>
    <source>
        <strain evidence="2 3">CCUG 54912</strain>
    </source>
</reference>
<dbReference type="Pfam" id="PF25682">
    <property type="entry name" value="Phage_VG64"/>
    <property type="match status" value="1"/>
</dbReference>
<dbReference type="Proteomes" id="UP000190683">
    <property type="component" value="Unassembled WGS sequence"/>
</dbReference>
<evidence type="ECO:0000313" key="3">
    <source>
        <dbReference type="Proteomes" id="UP000190683"/>
    </source>
</evidence>
<keyword evidence="3" id="KW-1185">Reference proteome</keyword>
<proteinExistence type="predicted"/>
<gene>
    <name evidence="2" type="ORF">B0681_06555</name>
</gene>
<dbReference type="InterPro" id="IPR058243">
    <property type="entry name" value="Phage_VG64"/>
</dbReference>
<accession>A0A1T0CR24</accession>
<comment type="caution">
    <text evidence="2">The sequence shown here is derived from an EMBL/GenBank/DDBJ whole genome shotgun (WGS) entry which is preliminary data.</text>
</comment>